<keyword evidence="6 7" id="KW-0472">Membrane</keyword>
<comment type="subcellular location">
    <subcellularLocation>
        <location evidence="1 7">Cell membrane</location>
        <topology evidence="1 7">Multi-pass membrane protein</topology>
    </subcellularLocation>
</comment>
<evidence type="ECO:0000256" key="6">
    <source>
        <dbReference type="ARBA" id="ARBA00023136"/>
    </source>
</evidence>
<evidence type="ECO:0000256" key="2">
    <source>
        <dbReference type="ARBA" id="ARBA00022448"/>
    </source>
</evidence>
<dbReference type="RefSeq" id="WP_343904068.1">
    <property type="nucleotide sequence ID" value="NZ_BAAAIS010000002.1"/>
</dbReference>
<evidence type="ECO:0000256" key="5">
    <source>
        <dbReference type="ARBA" id="ARBA00022989"/>
    </source>
</evidence>
<keyword evidence="11" id="KW-1185">Reference proteome</keyword>
<accession>A0ABW4PVT8</accession>
<dbReference type="PANTHER" id="PTHR43744:SF12">
    <property type="entry name" value="ABC TRANSPORTER PERMEASE PROTEIN MG189-RELATED"/>
    <property type="match status" value="1"/>
</dbReference>
<feature type="transmembrane region" description="Helical" evidence="7">
    <location>
        <begin position="175"/>
        <end position="196"/>
    </location>
</feature>
<dbReference type="PANTHER" id="PTHR43744">
    <property type="entry name" value="ABC TRANSPORTER PERMEASE PROTEIN MG189-RELATED-RELATED"/>
    <property type="match status" value="1"/>
</dbReference>
<comment type="caution">
    <text evidence="10">The sequence shown here is derived from an EMBL/GenBank/DDBJ whole genome shotgun (WGS) entry which is preliminary data.</text>
</comment>
<dbReference type="CDD" id="cd06261">
    <property type="entry name" value="TM_PBP2"/>
    <property type="match status" value="1"/>
</dbReference>
<dbReference type="Proteomes" id="UP001597280">
    <property type="component" value="Unassembled WGS sequence"/>
</dbReference>
<comment type="similarity">
    <text evidence="7">Belongs to the binding-protein-dependent transport system permease family.</text>
</comment>
<sequence>MSAANPTTSPALPATRGKRRADAAERAAATTAAGRRRRRTDPARVVAFVILLVLALAWLVPVLWAALTCFKTEAEAAALPVTIVPESGFTLDAYITTLTSGQVPRWAWNSLLTSTAITFITVVISALAGYALSRMEFVGRKAIVALILASIMIPGQILIVPLFQLMLGLNLVDTYWGIILPQVVAAPMVFILMKFFDQIPRELEEAALMDGASRLRILWSIVLPLSRPILGAVSIFVFIGAWNNFLWPFIVVNDADLMTLPTGLQTVISAYGIQYAQNMAQAMLAALPLIIVFLFFQRQIIKGISTTGIAGT</sequence>
<evidence type="ECO:0000256" key="3">
    <source>
        <dbReference type="ARBA" id="ARBA00022475"/>
    </source>
</evidence>
<evidence type="ECO:0000259" key="9">
    <source>
        <dbReference type="PROSITE" id="PS50928"/>
    </source>
</evidence>
<feature type="transmembrane region" description="Helical" evidence="7">
    <location>
        <begin position="106"/>
        <end position="130"/>
    </location>
</feature>
<feature type="transmembrane region" description="Helical" evidence="7">
    <location>
        <begin position="45"/>
        <end position="67"/>
    </location>
</feature>
<keyword evidence="2 7" id="KW-0813">Transport</keyword>
<dbReference type="PROSITE" id="PS50928">
    <property type="entry name" value="ABC_TM1"/>
    <property type="match status" value="1"/>
</dbReference>
<proteinExistence type="inferred from homology"/>
<dbReference type="InterPro" id="IPR000515">
    <property type="entry name" value="MetI-like"/>
</dbReference>
<evidence type="ECO:0000256" key="7">
    <source>
        <dbReference type="RuleBase" id="RU363032"/>
    </source>
</evidence>
<feature type="domain" description="ABC transmembrane type-1" evidence="9">
    <location>
        <begin position="107"/>
        <end position="296"/>
    </location>
</feature>
<feature type="transmembrane region" description="Helical" evidence="7">
    <location>
        <begin position="142"/>
        <end position="163"/>
    </location>
</feature>
<evidence type="ECO:0000256" key="1">
    <source>
        <dbReference type="ARBA" id="ARBA00004651"/>
    </source>
</evidence>
<feature type="transmembrane region" description="Helical" evidence="7">
    <location>
        <begin position="279"/>
        <end position="296"/>
    </location>
</feature>
<evidence type="ECO:0000256" key="8">
    <source>
        <dbReference type="SAM" id="MobiDB-lite"/>
    </source>
</evidence>
<dbReference type="SUPFAM" id="SSF161098">
    <property type="entry name" value="MetI-like"/>
    <property type="match status" value="1"/>
</dbReference>
<organism evidence="10 11">
    <name type="scientific">Brachybacterium rhamnosum</name>
    <dbReference type="NCBI Taxonomy" id="173361"/>
    <lineage>
        <taxon>Bacteria</taxon>
        <taxon>Bacillati</taxon>
        <taxon>Actinomycetota</taxon>
        <taxon>Actinomycetes</taxon>
        <taxon>Micrococcales</taxon>
        <taxon>Dermabacteraceae</taxon>
        <taxon>Brachybacterium</taxon>
    </lineage>
</organism>
<protein>
    <submittedName>
        <fullName evidence="10">Carbohydrate ABC transporter permease</fullName>
    </submittedName>
</protein>
<keyword evidence="4 7" id="KW-0812">Transmembrane</keyword>
<dbReference type="Gene3D" id="1.10.3720.10">
    <property type="entry name" value="MetI-like"/>
    <property type="match status" value="1"/>
</dbReference>
<feature type="region of interest" description="Disordered" evidence="8">
    <location>
        <begin position="1"/>
        <end position="35"/>
    </location>
</feature>
<name>A0ABW4PVT8_9MICO</name>
<evidence type="ECO:0000256" key="4">
    <source>
        <dbReference type="ARBA" id="ARBA00022692"/>
    </source>
</evidence>
<evidence type="ECO:0000313" key="11">
    <source>
        <dbReference type="Proteomes" id="UP001597280"/>
    </source>
</evidence>
<gene>
    <name evidence="10" type="ORF">ACFSDA_07065</name>
</gene>
<evidence type="ECO:0000313" key="10">
    <source>
        <dbReference type="EMBL" id="MFD1834836.1"/>
    </source>
</evidence>
<dbReference type="InterPro" id="IPR035906">
    <property type="entry name" value="MetI-like_sf"/>
</dbReference>
<keyword evidence="3" id="KW-1003">Cell membrane</keyword>
<dbReference type="EMBL" id="JBHUFL010000002">
    <property type="protein sequence ID" value="MFD1834836.1"/>
    <property type="molecule type" value="Genomic_DNA"/>
</dbReference>
<keyword evidence="5 7" id="KW-1133">Transmembrane helix</keyword>
<dbReference type="Pfam" id="PF00528">
    <property type="entry name" value="BPD_transp_1"/>
    <property type="match status" value="1"/>
</dbReference>
<feature type="transmembrane region" description="Helical" evidence="7">
    <location>
        <begin position="217"/>
        <end position="242"/>
    </location>
</feature>
<feature type="compositionally biased region" description="Polar residues" evidence="8">
    <location>
        <begin position="1"/>
        <end position="10"/>
    </location>
</feature>
<reference evidence="11" key="1">
    <citation type="journal article" date="2019" name="Int. J. Syst. Evol. Microbiol.">
        <title>The Global Catalogue of Microorganisms (GCM) 10K type strain sequencing project: providing services to taxonomists for standard genome sequencing and annotation.</title>
        <authorList>
            <consortium name="The Broad Institute Genomics Platform"/>
            <consortium name="The Broad Institute Genome Sequencing Center for Infectious Disease"/>
            <person name="Wu L."/>
            <person name="Ma J."/>
        </authorList>
    </citation>
    <scope>NUCLEOTIDE SEQUENCE [LARGE SCALE GENOMIC DNA]</scope>
    <source>
        <strain evidence="11">JCM 11650</strain>
    </source>
</reference>